<keyword evidence="3" id="KW-1185">Reference proteome</keyword>
<evidence type="ECO:0000256" key="1">
    <source>
        <dbReference type="SAM" id="Phobius"/>
    </source>
</evidence>
<protein>
    <recommendedName>
        <fullName evidence="4">Tetraspanin</fullName>
    </recommendedName>
</protein>
<reference evidence="2 3" key="1">
    <citation type="journal article" date="2019" name="New Phytol.">
        <title>Comparative genomics reveals unique wood-decay strategies and fruiting body development in the Schizophyllaceae.</title>
        <authorList>
            <person name="Almasi E."/>
            <person name="Sahu N."/>
            <person name="Krizsan K."/>
            <person name="Balint B."/>
            <person name="Kovacs G.M."/>
            <person name="Kiss B."/>
            <person name="Cseklye J."/>
            <person name="Drula E."/>
            <person name="Henrissat B."/>
            <person name="Nagy I."/>
            <person name="Chovatia M."/>
            <person name="Adam C."/>
            <person name="LaButti K."/>
            <person name="Lipzen A."/>
            <person name="Riley R."/>
            <person name="Grigoriev I.V."/>
            <person name="Nagy L.G."/>
        </authorList>
    </citation>
    <scope>NUCLEOTIDE SEQUENCE [LARGE SCALE GENOMIC DNA]</scope>
    <source>
        <strain evidence="2 3">NL-1724</strain>
    </source>
</reference>
<keyword evidence="1" id="KW-0812">Transmembrane</keyword>
<organism evidence="2 3">
    <name type="scientific">Schizophyllum amplum</name>
    <dbReference type="NCBI Taxonomy" id="97359"/>
    <lineage>
        <taxon>Eukaryota</taxon>
        <taxon>Fungi</taxon>
        <taxon>Dikarya</taxon>
        <taxon>Basidiomycota</taxon>
        <taxon>Agaricomycotina</taxon>
        <taxon>Agaricomycetes</taxon>
        <taxon>Agaricomycetidae</taxon>
        <taxon>Agaricales</taxon>
        <taxon>Schizophyllaceae</taxon>
        <taxon>Schizophyllum</taxon>
    </lineage>
</organism>
<comment type="caution">
    <text evidence="2">The sequence shown here is derived from an EMBL/GenBank/DDBJ whole genome shotgun (WGS) entry which is preliminary data.</text>
</comment>
<keyword evidence="1" id="KW-0472">Membrane</keyword>
<feature type="transmembrane region" description="Helical" evidence="1">
    <location>
        <begin position="157"/>
        <end position="183"/>
    </location>
</feature>
<name>A0A550C3K0_9AGAR</name>
<evidence type="ECO:0000313" key="3">
    <source>
        <dbReference type="Proteomes" id="UP000320762"/>
    </source>
</evidence>
<keyword evidence="1" id="KW-1133">Transmembrane helix</keyword>
<feature type="transmembrane region" description="Helical" evidence="1">
    <location>
        <begin position="80"/>
        <end position="102"/>
    </location>
</feature>
<dbReference type="STRING" id="97359.A0A550C3K0"/>
<accession>A0A550C3K0</accession>
<evidence type="ECO:0008006" key="4">
    <source>
        <dbReference type="Google" id="ProtNLM"/>
    </source>
</evidence>
<dbReference type="EMBL" id="VDMD01000028">
    <property type="protein sequence ID" value="TRM59375.1"/>
    <property type="molecule type" value="Genomic_DNA"/>
</dbReference>
<dbReference type="OrthoDB" id="2279611at2759"/>
<gene>
    <name evidence="2" type="ORF">BD626DRAFT_572664</name>
</gene>
<dbReference type="Proteomes" id="UP000320762">
    <property type="component" value="Unassembled WGS sequence"/>
</dbReference>
<feature type="transmembrane region" description="Helical" evidence="1">
    <location>
        <begin position="48"/>
        <end position="68"/>
    </location>
</feature>
<proteinExistence type="predicted"/>
<sequence>MVSKKLMGVWAFLDVALLAGGAFALAMSIVWRAPDVLRHMTLSDSDLTAGMAVGISMIITFFVSLGAIVQKNHVTIGLVILNYCLVAEGVIVLVIGTILWYFSLQERANFHELWAELTPDTRLQLQDQFSCCGYFNGTDLQESNFCVSSITSVGDNIIMNVFTTVYGFMAIVICLLLATICVIKKRNETERFKKIDAKRGGKGFV</sequence>
<dbReference type="AlphaFoldDB" id="A0A550C3K0"/>
<evidence type="ECO:0000313" key="2">
    <source>
        <dbReference type="EMBL" id="TRM59375.1"/>
    </source>
</evidence>